<protein>
    <recommendedName>
        <fullName evidence="1">CTLH domain-containing protein</fullName>
    </recommendedName>
</protein>
<dbReference type="STRING" id="291195.A0A437AJW6"/>
<sequence>MPIQQTEENNSNQIAPAEWMESWKTVSDKLLHKIVYDYFYYMGYGSTLEIYCKEHNVPYKPNPIFEIRSKIRSEIESGNIELAREGLIDFDIELIDNDFDLNYFLLSHKAIELVNNENEVEVLDYISQVIHPMTQKNKIESLKDVLEYLVFKTGDDIQKKRYKLASFVNTKIIEKYETTENLIKSIVNAIIDGEGKLSKKYKFPLFEEYL</sequence>
<evidence type="ECO:0000313" key="3">
    <source>
        <dbReference type="Proteomes" id="UP000282876"/>
    </source>
</evidence>
<comment type="caution">
    <text evidence="2">The sequence shown here is derived from an EMBL/GenBank/DDBJ whole genome shotgun (WGS) entry which is preliminary data.</text>
</comment>
<evidence type="ECO:0000313" key="2">
    <source>
        <dbReference type="EMBL" id="RVD91465.1"/>
    </source>
</evidence>
<accession>A0A437AJW6</accession>
<dbReference type="Pfam" id="PF10607">
    <property type="entry name" value="CTLH"/>
    <property type="match status" value="1"/>
</dbReference>
<name>A0A437AJW6_9MICR</name>
<gene>
    <name evidence="2" type="ORF">TUBRATIS_20900</name>
</gene>
<dbReference type="PROSITE" id="PS50896">
    <property type="entry name" value="LISH"/>
    <property type="match status" value="1"/>
</dbReference>
<dbReference type="InterPro" id="IPR006595">
    <property type="entry name" value="CTLH_C"/>
</dbReference>
<dbReference type="VEuPathDB" id="MicrosporidiaDB:TUBRATIS_20900"/>
<dbReference type="AlphaFoldDB" id="A0A437AJW6"/>
<dbReference type="Proteomes" id="UP000282876">
    <property type="component" value="Unassembled WGS sequence"/>
</dbReference>
<dbReference type="InterPro" id="IPR006594">
    <property type="entry name" value="LisH"/>
</dbReference>
<evidence type="ECO:0000259" key="1">
    <source>
        <dbReference type="PROSITE" id="PS50897"/>
    </source>
</evidence>
<proteinExistence type="predicted"/>
<reference evidence="2 3" key="1">
    <citation type="submission" date="2018-10" db="EMBL/GenBank/DDBJ databases">
        <title>Draft genome sequence of the microsporidian Tubulinosema ratisbonensis.</title>
        <authorList>
            <person name="Polonais V."/>
            <person name="Peyretaillade E."/>
            <person name="Niehus S."/>
            <person name="Wawrzyniak I."/>
            <person name="Franchet A."/>
            <person name="Gaspin C."/>
            <person name="Reichstadt M."/>
            <person name="Belser C."/>
            <person name="Labadie K."/>
            <person name="Delbac F."/>
            <person name="Ferrandon D."/>
        </authorList>
    </citation>
    <scope>NUCLEOTIDE SEQUENCE [LARGE SCALE GENOMIC DNA]</scope>
    <source>
        <strain evidence="2 3">Franzen</strain>
    </source>
</reference>
<keyword evidence="3" id="KW-1185">Reference proteome</keyword>
<feature type="domain" description="CTLH" evidence="1">
    <location>
        <begin position="64"/>
        <end position="121"/>
    </location>
</feature>
<organism evidence="2 3">
    <name type="scientific">Tubulinosema ratisbonensis</name>
    <dbReference type="NCBI Taxonomy" id="291195"/>
    <lineage>
        <taxon>Eukaryota</taxon>
        <taxon>Fungi</taxon>
        <taxon>Fungi incertae sedis</taxon>
        <taxon>Microsporidia</taxon>
        <taxon>Tubulinosematoidea</taxon>
        <taxon>Tubulinosematidae</taxon>
        <taxon>Tubulinosema</taxon>
    </lineage>
</organism>
<dbReference type="EMBL" id="RCSS01000516">
    <property type="protein sequence ID" value="RVD91465.1"/>
    <property type="molecule type" value="Genomic_DNA"/>
</dbReference>
<dbReference type="PROSITE" id="PS50897">
    <property type="entry name" value="CTLH"/>
    <property type="match status" value="1"/>
</dbReference>
<dbReference type="OrthoDB" id="2415936at2759"/>
<dbReference type="InterPro" id="IPR024964">
    <property type="entry name" value="CTLH/CRA"/>
</dbReference>